<dbReference type="PANTHER" id="PTHR32444">
    <property type="entry name" value="BULB-TYPE LECTIN DOMAIN-CONTAINING PROTEIN"/>
    <property type="match status" value="1"/>
</dbReference>
<dbReference type="EnsemblPlants" id="Kaladp0011s1356.1.v1.1">
    <property type="protein sequence ID" value="Kaladp0011s1356.1.v1.1.CDS.1"/>
    <property type="gene ID" value="Kaladp0011s1356.v1.1"/>
</dbReference>
<keyword evidence="6" id="KW-1185">Reference proteome</keyword>
<evidence type="ECO:0000313" key="6">
    <source>
        <dbReference type="Proteomes" id="UP000594263"/>
    </source>
</evidence>
<dbReference type="PANTHER" id="PTHR32444:SF132">
    <property type="entry name" value="S-LOCUS-SPECIFIC GLYCOPROTEIN_EP1"/>
    <property type="match status" value="1"/>
</dbReference>
<feature type="domain" description="Bulb-type lectin" evidence="4">
    <location>
        <begin position="41"/>
        <end position="160"/>
    </location>
</feature>
<evidence type="ECO:0000256" key="2">
    <source>
        <dbReference type="ARBA" id="ARBA00023180"/>
    </source>
</evidence>
<dbReference type="SUPFAM" id="SSF51110">
    <property type="entry name" value="alpha-D-mannose-specific plant lectins"/>
    <property type="match status" value="1"/>
</dbReference>
<dbReference type="InterPro" id="IPR036426">
    <property type="entry name" value="Bulb-type_lectin_dom_sf"/>
</dbReference>
<organism evidence="5 6">
    <name type="scientific">Kalanchoe fedtschenkoi</name>
    <name type="common">Lavender scallops</name>
    <name type="synonym">South American air plant</name>
    <dbReference type="NCBI Taxonomy" id="63787"/>
    <lineage>
        <taxon>Eukaryota</taxon>
        <taxon>Viridiplantae</taxon>
        <taxon>Streptophyta</taxon>
        <taxon>Embryophyta</taxon>
        <taxon>Tracheophyta</taxon>
        <taxon>Spermatophyta</taxon>
        <taxon>Magnoliopsida</taxon>
        <taxon>eudicotyledons</taxon>
        <taxon>Gunneridae</taxon>
        <taxon>Pentapetalae</taxon>
        <taxon>Saxifragales</taxon>
        <taxon>Crassulaceae</taxon>
        <taxon>Kalanchoe</taxon>
    </lineage>
</organism>
<dbReference type="Gramene" id="Kaladp0011s1356.1.v1.1">
    <property type="protein sequence ID" value="Kaladp0011s1356.1.v1.1.CDS.1"/>
    <property type="gene ID" value="Kaladp0011s1356.v1.1"/>
</dbReference>
<dbReference type="Proteomes" id="UP000594263">
    <property type="component" value="Unplaced"/>
</dbReference>
<dbReference type="Gene3D" id="2.90.10.10">
    <property type="entry name" value="Bulb-type lectin domain"/>
    <property type="match status" value="1"/>
</dbReference>
<dbReference type="SMART" id="SM00108">
    <property type="entry name" value="B_lectin"/>
    <property type="match status" value="1"/>
</dbReference>
<proteinExistence type="predicted"/>
<keyword evidence="2" id="KW-0325">Glycoprotein</keyword>
<feature type="signal peptide" evidence="3">
    <location>
        <begin position="1"/>
        <end position="23"/>
    </location>
</feature>
<dbReference type="CDD" id="cd01098">
    <property type="entry name" value="PAN_AP_plant"/>
    <property type="match status" value="1"/>
</dbReference>
<keyword evidence="1 3" id="KW-0732">Signal</keyword>
<reference evidence="5" key="1">
    <citation type="submission" date="2021-01" db="UniProtKB">
        <authorList>
            <consortium name="EnsemblPlants"/>
        </authorList>
    </citation>
    <scope>IDENTIFICATION</scope>
</reference>
<dbReference type="InterPro" id="IPR035446">
    <property type="entry name" value="SLSG/EP1"/>
</dbReference>
<evidence type="ECO:0000259" key="4">
    <source>
        <dbReference type="PROSITE" id="PS50927"/>
    </source>
</evidence>
<dbReference type="CDD" id="cd00028">
    <property type="entry name" value="B_lectin"/>
    <property type="match status" value="1"/>
</dbReference>
<dbReference type="PIRSF" id="PIRSF002686">
    <property type="entry name" value="SLG"/>
    <property type="match status" value="1"/>
</dbReference>
<dbReference type="InterPro" id="IPR001480">
    <property type="entry name" value="Bulb-type_lectin_dom"/>
</dbReference>
<sequence>MSSSNLFFSTFLLLLTISSIAKAVVPVENQFHFTNDLGMVDDYAAEYGSTFIATSISTSPFQLFFYNTTPNAFTLALGMGQTITGSLLRWVWEANRGNPVGRGSNLTLGADGNLVLADADGRLAWQTHTANKGIVGFSLLPTGNMVLYDSNGSYVWQSFDHPTDTLLASQYLKPSSPNSRLVSRASALENKDGLYTLVLENDGIVLHYQSPNSATKKYTYYSYASQFLYLNKSPVKQVTFVAIGETEEHYAAYYLMWRYMTNRNDIGDVVLARPKYNVTLSFLRLGIDGSVKIHTYDDREGSAGWEETYSLFSRGGGESECQLPERCGKRLGLCEDNQCVACPLESGLVGWSASCEAQKVPLEACGKKAFGYYEVVGVDHFMSGYSRGDATSEGGCGGKCSSDCKCLGYFYWREEGKCWLAYDLMTLRRVADSTHVGYIKVPTK</sequence>
<evidence type="ECO:0000256" key="1">
    <source>
        <dbReference type="ARBA" id="ARBA00022729"/>
    </source>
</evidence>
<name>A0A7N0SY04_KALFE</name>
<accession>A0A7N0SY04</accession>
<dbReference type="AlphaFoldDB" id="A0A7N0SY04"/>
<evidence type="ECO:0000313" key="5">
    <source>
        <dbReference type="EnsemblPlants" id="Kaladp0011s1356.1.v1.1.CDS.1"/>
    </source>
</evidence>
<protein>
    <recommendedName>
        <fullName evidence="4">Bulb-type lectin domain-containing protein</fullName>
    </recommendedName>
</protein>
<evidence type="ECO:0000256" key="3">
    <source>
        <dbReference type="SAM" id="SignalP"/>
    </source>
</evidence>
<dbReference type="PROSITE" id="PS50927">
    <property type="entry name" value="BULB_LECTIN"/>
    <property type="match status" value="1"/>
</dbReference>
<feature type="chain" id="PRO_5029515176" description="Bulb-type lectin domain-containing protein" evidence="3">
    <location>
        <begin position="24"/>
        <end position="444"/>
    </location>
</feature>
<dbReference type="Pfam" id="PF01453">
    <property type="entry name" value="B_lectin"/>
    <property type="match status" value="1"/>
</dbReference>
<dbReference type="OMA" id="ECQWPEK"/>